<feature type="chain" id="PRO_5034757968" evidence="3">
    <location>
        <begin position="24"/>
        <end position="636"/>
    </location>
</feature>
<dbReference type="InterPro" id="IPR041805">
    <property type="entry name" value="ASMase/PPN1_MPP"/>
</dbReference>
<dbReference type="GO" id="GO:0005615">
    <property type="term" value="C:extracellular space"/>
    <property type="evidence" value="ECO:0007669"/>
    <property type="project" value="TreeGrafter"/>
</dbReference>
<dbReference type="CDD" id="cd00842">
    <property type="entry name" value="MPP_ASMase"/>
    <property type="match status" value="1"/>
</dbReference>
<organism evidence="5 6">
    <name type="scientific">Ephemerocybe angulata</name>
    <dbReference type="NCBI Taxonomy" id="980116"/>
    <lineage>
        <taxon>Eukaryota</taxon>
        <taxon>Fungi</taxon>
        <taxon>Dikarya</taxon>
        <taxon>Basidiomycota</taxon>
        <taxon>Agaricomycotina</taxon>
        <taxon>Agaricomycetes</taxon>
        <taxon>Agaricomycetidae</taxon>
        <taxon>Agaricales</taxon>
        <taxon>Agaricineae</taxon>
        <taxon>Psathyrellaceae</taxon>
        <taxon>Ephemerocybe</taxon>
    </lineage>
</organism>
<dbReference type="AlphaFoldDB" id="A0A8H6HDC1"/>
<feature type="signal peptide" evidence="3">
    <location>
        <begin position="1"/>
        <end position="23"/>
    </location>
</feature>
<dbReference type="Pfam" id="PF00149">
    <property type="entry name" value="Metallophos"/>
    <property type="match status" value="1"/>
</dbReference>
<dbReference type="InterPro" id="IPR004843">
    <property type="entry name" value="Calcineurin-like_PHP"/>
</dbReference>
<keyword evidence="2" id="KW-0325">Glycoprotein</keyword>
<keyword evidence="6" id="KW-1185">Reference proteome</keyword>
<dbReference type="GO" id="GO:0008081">
    <property type="term" value="F:phosphoric diester hydrolase activity"/>
    <property type="evidence" value="ECO:0007669"/>
    <property type="project" value="TreeGrafter"/>
</dbReference>
<evidence type="ECO:0000313" key="6">
    <source>
        <dbReference type="Proteomes" id="UP000521943"/>
    </source>
</evidence>
<protein>
    <submittedName>
        <fullName evidence="5">Sphingomyelin phosphodiesterase</fullName>
    </submittedName>
</protein>
<dbReference type="SUPFAM" id="SSF56300">
    <property type="entry name" value="Metallo-dependent phosphatases"/>
    <property type="match status" value="1"/>
</dbReference>
<dbReference type="OrthoDB" id="282973at2759"/>
<evidence type="ECO:0000313" key="5">
    <source>
        <dbReference type="EMBL" id="KAF6744127.1"/>
    </source>
</evidence>
<proteinExistence type="predicted"/>
<evidence type="ECO:0000256" key="2">
    <source>
        <dbReference type="ARBA" id="ARBA00023180"/>
    </source>
</evidence>
<feature type="domain" description="Calcineurin-like phosphoesterase" evidence="4">
    <location>
        <begin position="149"/>
        <end position="412"/>
    </location>
</feature>
<dbReference type="InterPro" id="IPR029052">
    <property type="entry name" value="Metallo-depent_PP-like"/>
</dbReference>
<dbReference type="PANTHER" id="PTHR10340:SF34">
    <property type="entry name" value="SPHINGOMYELIN PHOSPHODIESTERASE"/>
    <property type="match status" value="1"/>
</dbReference>
<keyword evidence="1" id="KW-0378">Hydrolase</keyword>
<accession>A0A8H6HDC1</accession>
<gene>
    <name evidence="5" type="ORF">DFP72DRAFT_1078973</name>
</gene>
<dbReference type="Proteomes" id="UP000521943">
    <property type="component" value="Unassembled WGS sequence"/>
</dbReference>
<sequence>MRAFQTLYIYLTLALAAVSVANASLVDDILDAIKNAATCTTCHALFVPLKALAVLGDKPFTKTFVAVCKAVKGLSLTTTSATVQLECRLPSLPMTSGTSTHSDKAATKLCDALLGLCQAPDVNAYKVPFPKAAPTAVTPVVAGRNPPFQVVHFSDVHIDREYTVGADATCTKPVCCRKYADQAGKPVQTPAKPNGMRNCDTPPALTQNLLNSIGANNKFSIFTGDIVEAAVWLVTQDEVTKDIDLFTREMTSIPQVKVYPALGNHESAPTNAFTRNTTTKTNMQWVFDAVSKGWQPSIGASAAQQAAKLSGSYALKVPNSNLKIISLNTVYWYKTNFWLYDSDNQQPDPNGIIEFAVRELQAAEDAGERVWIIGHMPPNRGDTLHDQSNYFDQVVNRYKATIAGQFYGHSHQDQFAISYSDYKKRVAQNAVSVAWIAPAITPRSNNPGYKIYDVDPDTYEIMDAKIYRADIDAPNFHTTPKWDLTYSARALYSPMVTPAHPATTPLNPAFWHRVTEAFEKNQTAFDVYQSLRMGGGQGVNPIVCADDQCKKDTICDIRALSVDNSCTKTSPGLSFRRRADGIEVDGAEPGATGCESVGISHVFHELVGKKDAIDFDELRAEIEAIVTEAEREAATQ</sequence>
<evidence type="ECO:0000256" key="1">
    <source>
        <dbReference type="ARBA" id="ARBA00022801"/>
    </source>
</evidence>
<evidence type="ECO:0000256" key="3">
    <source>
        <dbReference type="SAM" id="SignalP"/>
    </source>
</evidence>
<dbReference type="PANTHER" id="PTHR10340">
    <property type="entry name" value="SPHINGOMYELIN PHOSPHODIESTERASE"/>
    <property type="match status" value="1"/>
</dbReference>
<keyword evidence="3" id="KW-0732">Signal</keyword>
<dbReference type="EMBL" id="JACGCI010000126">
    <property type="protein sequence ID" value="KAF6744127.1"/>
    <property type="molecule type" value="Genomic_DNA"/>
</dbReference>
<reference evidence="5 6" key="1">
    <citation type="submission" date="2020-07" db="EMBL/GenBank/DDBJ databases">
        <title>Comparative genomics of pyrophilous fungi reveals a link between fire events and developmental genes.</title>
        <authorList>
            <consortium name="DOE Joint Genome Institute"/>
            <person name="Steindorff A.S."/>
            <person name="Carver A."/>
            <person name="Calhoun S."/>
            <person name="Stillman K."/>
            <person name="Liu H."/>
            <person name="Lipzen A."/>
            <person name="Pangilinan J."/>
            <person name="Labutti K."/>
            <person name="Bruns T.D."/>
            <person name="Grigoriev I.V."/>
        </authorList>
    </citation>
    <scope>NUCLEOTIDE SEQUENCE [LARGE SCALE GENOMIC DNA]</scope>
    <source>
        <strain evidence="5 6">CBS 144469</strain>
    </source>
</reference>
<dbReference type="Gene3D" id="3.60.21.10">
    <property type="match status" value="1"/>
</dbReference>
<evidence type="ECO:0000259" key="4">
    <source>
        <dbReference type="Pfam" id="PF00149"/>
    </source>
</evidence>
<comment type="caution">
    <text evidence="5">The sequence shown here is derived from an EMBL/GenBank/DDBJ whole genome shotgun (WGS) entry which is preliminary data.</text>
</comment>
<name>A0A8H6HDC1_9AGAR</name>